<keyword evidence="2" id="KW-1185">Reference proteome</keyword>
<organism evidence="1 2">
    <name type="scientific">Streptomyces achmelvichensis</name>
    <dbReference type="NCBI Taxonomy" id="3134111"/>
    <lineage>
        <taxon>Bacteria</taxon>
        <taxon>Bacillati</taxon>
        <taxon>Actinomycetota</taxon>
        <taxon>Actinomycetes</taxon>
        <taxon>Kitasatosporales</taxon>
        <taxon>Streptomycetaceae</taxon>
        <taxon>Streptomyces</taxon>
    </lineage>
</organism>
<evidence type="ECO:0000313" key="2">
    <source>
        <dbReference type="Proteomes" id="UP001377168"/>
    </source>
</evidence>
<comment type="caution">
    <text evidence="1">The sequence shown here is derived from an EMBL/GenBank/DDBJ whole genome shotgun (WGS) entry which is preliminary data.</text>
</comment>
<accession>A0ACC6Q8R2</accession>
<dbReference type="EMBL" id="JBBKAJ010000039">
    <property type="protein sequence ID" value="MEJ8640117.1"/>
    <property type="molecule type" value="Genomic_DNA"/>
</dbReference>
<keyword evidence="1" id="KW-0808">Transferase</keyword>
<protein>
    <submittedName>
        <fullName evidence="1">Aminotransferase class I/II-fold pyridoxal phosphate-dependent enzyme</fullName>
    </submittedName>
</protein>
<reference evidence="1" key="1">
    <citation type="submission" date="2024-03" db="EMBL/GenBank/DDBJ databases">
        <title>Novel Streptomyces species of biotechnological and ecological value are a feature of Machair soil.</title>
        <authorList>
            <person name="Prole J.R."/>
            <person name="Goodfellow M."/>
            <person name="Allenby N."/>
            <person name="Ward A.C."/>
        </authorList>
    </citation>
    <scope>NUCLEOTIDE SEQUENCE</scope>
    <source>
        <strain evidence="1">MS2.AVA.5</strain>
    </source>
</reference>
<dbReference type="Proteomes" id="UP001377168">
    <property type="component" value="Unassembled WGS sequence"/>
</dbReference>
<sequence length="374" mass="40733">MPTTPAPASLVLPENPAAFQGGDLTAYRPDQITVDLSTCTNRLGPPPHAIAAVRRLLSERPGDLVPPPYERAQPPYVAEKRYLAAFADRLGADVGDMLPGRGVTEFLTILSRVLREERVAVIAPDYTETMRLFPYATFVSPPDMARDTVELRLERVRMALRTDDVVILSNPSNPLGHFIPSGDLLQAARENPGAVLVVDEEYIDFQGEDLSLAGADADNLVVLQSTGKTYGMTGSRAGMLWTRNQHVRDLVAAQLIRWPLSLLDITLGVAALEDSAWLTTVRAVIQDDARRLQQVLAERFDELVVPAGIHYRFVHLADPRPVVEHLAAHGIAVRMFDGSVHSPCGIRIMAPNGPAELAVLQAALDTLPAGWGRA</sequence>
<keyword evidence="1" id="KW-0032">Aminotransferase</keyword>
<name>A0ACC6Q8R2_9ACTN</name>
<evidence type="ECO:0000313" key="1">
    <source>
        <dbReference type="EMBL" id="MEJ8640117.1"/>
    </source>
</evidence>
<proteinExistence type="predicted"/>
<gene>
    <name evidence="1" type="ORF">WKI67_43300</name>
</gene>